<dbReference type="FunFam" id="3.30.1370.10:FF:000037">
    <property type="entry name" value="KH domain protein"/>
    <property type="match status" value="1"/>
</dbReference>
<reference evidence="2 3" key="1">
    <citation type="submission" date="2016-10" db="EMBL/GenBank/DDBJ databases">
        <title>Reductive evolution of mitochondrial metabolism and differential evolution of invasion-related proteins in Cryptosporidium.</title>
        <authorList>
            <person name="Liu S."/>
            <person name="Roellig D.M."/>
            <person name="Guo Y."/>
            <person name="Li N."/>
            <person name="Frace M.A."/>
            <person name="Tang K."/>
            <person name="Zhang L."/>
            <person name="Feng Y."/>
            <person name="Xiao L."/>
        </authorList>
    </citation>
    <scope>NUCLEOTIDE SEQUENCE [LARGE SCALE GENOMIC DNA]</scope>
    <source>
        <strain evidence="2">30847</strain>
    </source>
</reference>
<dbReference type="EMBL" id="LRBS01000109">
    <property type="protein sequence ID" value="OII72850.1"/>
    <property type="molecule type" value="Genomic_DNA"/>
</dbReference>
<dbReference type="OrthoDB" id="5989967at2759"/>
<dbReference type="RefSeq" id="XP_067067088.1">
    <property type="nucleotide sequence ID" value="XM_067211255.1"/>
</dbReference>
<dbReference type="GO" id="GO:0005634">
    <property type="term" value="C:nucleus"/>
    <property type="evidence" value="ECO:0007669"/>
    <property type="project" value="InterPro"/>
</dbReference>
<protein>
    <recommendedName>
        <fullName evidence="1">KHDC4/BBP-like KH-domain type I domain-containing protein</fullName>
    </recommendedName>
</protein>
<dbReference type="VEuPathDB" id="CryptoDB:cand_010160"/>
<feature type="domain" description="KHDC4/BBP-like KH-domain type I" evidence="1">
    <location>
        <begin position="523"/>
        <end position="596"/>
    </location>
</feature>
<accession>A0A1J4MF21</accession>
<dbReference type="InterPro" id="IPR055256">
    <property type="entry name" value="KH_1_KHDC4/BBP-like"/>
</dbReference>
<dbReference type="InterPro" id="IPR036612">
    <property type="entry name" value="KH_dom_type_1_sf"/>
</dbReference>
<dbReference type="InterPro" id="IPR035979">
    <property type="entry name" value="RBD_domain_sf"/>
</dbReference>
<sequence>MAKESTDCYTSYSDILHPILLEQSKQAEVLDSLWIISKDSSINDSNNGTSISLMDTSSTNIDNMSNTIAMNGFDINLIGNNTLDIDQINMFYDASKFMFPLSELDSENKILNDSTCESNIGGSIGSLLTTQSSTCWTLMDQQGSLIDSNSNDLNLIQYCIFNKNNNEFTADDDDNILDSLSHVLSKSCLEEDDIGNSHKIEHGVNSIPNQSLINFNNSQLSNQSQLGNQQSQIGSQQNQLNNQFYTLGLRVMTRNDITNKSIVSCYQLNTHDVINLCSPFGTIIGTQVTDDIGYATYDSCNSLYRALNVLQNLPLSSNGDFLHVFIHQVSNILIGGLDRPHNIGNTPWGCDITQNIHSSMSGTASNTPSSISAASSAWSNYENSNCNNNNESNIWNSWILLNRLSDGHSTCGNICINSGITNENATSNTTLLTPISPSLSSQNKNISILLIDPKEDSNNNNNNAIGSDNNLTRTISSNNSKFKSNNVSLNCITSSSCNNTIENVPSSLIKKYTARYEIQIPPDNQFQIARRIIGTRGVNMKRIFKLTQSKLRLRGRGSGYLEGYNKQEADEPLHLCISSTNYEQYMSARKLVEKLLLKIYQEYDEFLILGGESNGNSKNNTGVKPMNLQLKFKETLRTKQQSNNDRWIN</sequence>
<dbReference type="SUPFAM" id="SSF54928">
    <property type="entry name" value="RNA-binding domain, RBD"/>
    <property type="match status" value="1"/>
</dbReference>
<evidence type="ECO:0000259" key="1">
    <source>
        <dbReference type="Pfam" id="PF22675"/>
    </source>
</evidence>
<dbReference type="CDD" id="cd22386">
    <property type="entry name" value="KH-I_KHDC4_rpt2"/>
    <property type="match status" value="1"/>
</dbReference>
<dbReference type="SUPFAM" id="SSF54791">
    <property type="entry name" value="Eukaryotic type KH-domain (KH-domain type I)"/>
    <property type="match status" value="1"/>
</dbReference>
<keyword evidence="3" id="KW-1185">Reference proteome</keyword>
<dbReference type="PANTHER" id="PTHR15744:SF0">
    <property type="entry name" value="KH HOMOLOGY DOMAIN-CONTAINING PROTEIN 4"/>
    <property type="match status" value="1"/>
</dbReference>
<gene>
    <name evidence="2" type="ORF">cand_010160</name>
</gene>
<dbReference type="GO" id="GO:0003723">
    <property type="term" value="F:RNA binding"/>
    <property type="evidence" value="ECO:0007669"/>
    <property type="project" value="InterPro"/>
</dbReference>
<evidence type="ECO:0000313" key="3">
    <source>
        <dbReference type="Proteomes" id="UP000186804"/>
    </source>
</evidence>
<proteinExistence type="predicted"/>
<dbReference type="Pfam" id="PF22675">
    <property type="entry name" value="KH-I_KHDC4-BBP"/>
    <property type="match status" value="1"/>
</dbReference>
<dbReference type="PANTHER" id="PTHR15744">
    <property type="entry name" value="BLOM7"/>
    <property type="match status" value="1"/>
</dbReference>
<comment type="caution">
    <text evidence="2">The sequence shown here is derived from an EMBL/GenBank/DDBJ whole genome shotgun (WGS) entry which is preliminary data.</text>
</comment>
<dbReference type="InterPro" id="IPR031121">
    <property type="entry name" value="RIK/BLOM7"/>
</dbReference>
<organism evidence="2 3">
    <name type="scientific">Cryptosporidium andersoni</name>
    <dbReference type="NCBI Taxonomy" id="117008"/>
    <lineage>
        <taxon>Eukaryota</taxon>
        <taxon>Sar</taxon>
        <taxon>Alveolata</taxon>
        <taxon>Apicomplexa</taxon>
        <taxon>Conoidasida</taxon>
        <taxon>Coccidia</taxon>
        <taxon>Eucoccidiorida</taxon>
        <taxon>Eimeriorina</taxon>
        <taxon>Cryptosporidiidae</taxon>
        <taxon>Cryptosporidium</taxon>
    </lineage>
</organism>
<dbReference type="InterPro" id="IPR047889">
    <property type="entry name" value="KHDC4_KH-I_second"/>
</dbReference>
<dbReference type="AlphaFoldDB" id="A0A1J4MF21"/>
<evidence type="ECO:0000313" key="2">
    <source>
        <dbReference type="EMBL" id="OII72850.1"/>
    </source>
</evidence>
<dbReference type="Gene3D" id="3.30.1370.10">
    <property type="entry name" value="K Homology domain, type 1"/>
    <property type="match status" value="1"/>
</dbReference>
<dbReference type="GeneID" id="92365201"/>
<name>A0A1J4MF21_9CRYT</name>
<dbReference type="Proteomes" id="UP000186804">
    <property type="component" value="Unassembled WGS sequence"/>
</dbReference>